<evidence type="ECO:0000313" key="2">
    <source>
        <dbReference type="Proteomes" id="UP000236416"/>
    </source>
</evidence>
<accession>A0A2K4MM30</accession>
<organism evidence="1 2">
    <name type="scientific">Chromobacterium sinusclupearum</name>
    <dbReference type="NCBI Taxonomy" id="2077146"/>
    <lineage>
        <taxon>Bacteria</taxon>
        <taxon>Pseudomonadati</taxon>
        <taxon>Pseudomonadota</taxon>
        <taxon>Betaproteobacteria</taxon>
        <taxon>Neisseriales</taxon>
        <taxon>Chromobacteriaceae</taxon>
        <taxon>Chromobacterium</taxon>
    </lineage>
</organism>
<dbReference type="RefSeq" id="WP_103320728.1">
    <property type="nucleotide sequence ID" value="NZ_PPTF01000065.1"/>
</dbReference>
<keyword evidence="2" id="KW-1185">Reference proteome</keyword>
<evidence type="ECO:0000313" key="1">
    <source>
        <dbReference type="EMBL" id="POA98059.1"/>
    </source>
</evidence>
<name>A0A2K4MM30_9NEIS</name>
<dbReference type="Proteomes" id="UP000236416">
    <property type="component" value="Unassembled WGS sequence"/>
</dbReference>
<sequence>MQFTNVMKIMGAKRFNDVVDGTRYDNTKLFAEVKLNDKTGNAIGFAASEFEWGTSENFSQISNLKFPFMAECEMEMVTNGKVSKTVIHSLRPVTAQPAQAAAAPVKGA</sequence>
<protein>
    <recommendedName>
        <fullName evidence="3">Single-stranded DNA-binding protein</fullName>
    </recommendedName>
</protein>
<reference evidence="1 2" key="1">
    <citation type="submission" date="2018-01" db="EMBL/GenBank/DDBJ databases">
        <title>Genomic Sequence of Chromobacterium MWU13-2610 from wild cranberry bogs within the Cape Cod National Seashore.</title>
        <authorList>
            <person name="O'Hara-Hanley K."/>
            <person name="Soby S."/>
            <person name="Harrison A."/>
        </authorList>
    </citation>
    <scope>NUCLEOTIDE SEQUENCE [LARGE SCALE GENOMIC DNA]</scope>
    <source>
        <strain evidence="1 2">MWU13-2610</strain>
    </source>
</reference>
<gene>
    <name evidence="1" type="ORF">C2134_13635</name>
</gene>
<evidence type="ECO:0008006" key="3">
    <source>
        <dbReference type="Google" id="ProtNLM"/>
    </source>
</evidence>
<dbReference type="EMBL" id="PPTF01000065">
    <property type="protein sequence ID" value="POA98059.1"/>
    <property type="molecule type" value="Genomic_DNA"/>
</dbReference>
<proteinExistence type="predicted"/>
<dbReference type="AlphaFoldDB" id="A0A2K4MM30"/>
<comment type="caution">
    <text evidence="1">The sequence shown here is derived from an EMBL/GenBank/DDBJ whole genome shotgun (WGS) entry which is preliminary data.</text>
</comment>